<protein>
    <submittedName>
        <fullName evidence="2">Uncharacterized protein</fullName>
    </submittedName>
</protein>
<dbReference type="AlphaFoldDB" id="A0A6J4THZ0"/>
<proteinExistence type="predicted"/>
<feature type="compositionally biased region" description="Basic residues" evidence="1">
    <location>
        <begin position="79"/>
        <end position="88"/>
    </location>
</feature>
<feature type="compositionally biased region" description="Basic residues" evidence="1">
    <location>
        <begin position="14"/>
        <end position="24"/>
    </location>
</feature>
<feature type="region of interest" description="Disordered" evidence="1">
    <location>
        <begin position="136"/>
        <end position="173"/>
    </location>
</feature>
<name>A0A6J4THZ0_9BACT</name>
<reference evidence="2" key="1">
    <citation type="submission" date="2020-02" db="EMBL/GenBank/DDBJ databases">
        <authorList>
            <person name="Meier V. D."/>
        </authorList>
    </citation>
    <scope>NUCLEOTIDE SEQUENCE</scope>
    <source>
        <strain evidence="2">AVDCRST_MAG73</strain>
    </source>
</reference>
<evidence type="ECO:0000313" key="2">
    <source>
        <dbReference type="EMBL" id="CAA9523779.1"/>
    </source>
</evidence>
<dbReference type="EMBL" id="CADCWE010000019">
    <property type="protein sequence ID" value="CAA9523779.1"/>
    <property type="molecule type" value="Genomic_DNA"/>
</dbReference>
<feature type="non-terminal residue" evidence="2">
    <location>
        <position position="1"/>
    </location>
</feature>
<feature type="non-terminal residue" evidence="2">
    <location>
        <position position="173"/>
    </location>
</feature>
<evidence type="ECO:0000256" key="1">
    <source>
        <dbReference type="SAM" id="MobiDB-lite"/>
    </source>
</evidence>
<gene>
    <name evidence="2" type="ORF">AVDCRST_MAG73-347</name>
</gene>
<organism evidence="2">
    <name type="scientific">uncultured Thermomicrobiales bacterium</name>
    <dbReference type="NCBI Taxonomy" id="1645740"/>
    <lineage>
        <taxon>Bacteria</taxon>
        <taxon>Pseudomonadati</taxon>
        <taxon>Thermomicrobiota</taxon>
        <taxon>Thermomicrobia</taxon>
        <taxon>Thermomicrobiales</taxon>
        <taxon>environmental samples</taxon>
    </lineage>
</organism>
<feature type="region of interest" description="Disordered" evidence="1">
    <location>
        <begin position="1"/>
        <end position="110"/>
    </location>
</feature>
<accession>A0A6J4THZ0</accession>
<sequence length="173" mass="18977">DCGPGGPGDWLVRRSARSWHGHGRPGRDAPAWGALGTRAGCRLRRHPAPGPDHRGSARRPGGSGRRGDFPGQRPPRSERKGRRVRASGHPRILADGLPKGTPRGHRVLPHVRGPLRPAAARRRRTHPLARAARLLVEPRLDRRPAAPPSRHPRSDRGRCAPTGRNRPVNRRAV</sequence>